<dbReference type="AlphaFoldDB" id="A0A0F9QD68"/>
<proteinExistence type="predicted"/>
<reference evidence="1" key="1">
    <citation type="journal article" date="2015" name="Nature">
        <title>Complex archaea that bridge the gap between prokaryotes and eukaryotes.</title>
        <authorList>
            <person name="Spang A."/>
            <person name="Saw J.H."/>
            <person name="Jorgensen S.L."/>
            <person name="Zaremba-Niedzwiedzka K."/>
            <person name="Martijn J."/>
            <person name="Lind A.E."/>
            <person name="van Eijk R."/>
            <person name="Schleper C."/>
            <person name="Guy L."/>
            <person name="Ettema T.J."/>
        </authorList>
    </citation>
    <scope>NUCLEOTIDE SEQUENCE</scope>
</reference>
<sequence length="34" mass="3829">RARECLHLEGEQNPNDPSQQICIDCGYVQPGRAM</sequence>
<organism evidence="1">
    <name type="scientific">marine sediment metagenome</name>
    <dbReference type="NCBI Taxonomy" id="412755"/>
    <lineage>
        <taxon>unclassified sequences</taxon>
        <taxon>metagenomes</taxon>
        <taxon>ecological metagenomes</taxon>
    </lineage>
</organism>
<dbReference type="EMBL" id="LAZR01005057">
    <property type="protein sequence ID" value="KKN03218.1"/>
    <property type="molecule type" value="Genomic_DNA"/>
</dbReference>
<gene>
    <name evidence="1" type="ORF">LCGC14_1109720</name>
</gene>
<accession>A0A0F9QD68</accession>
<feature type="non-terminal residue" evidence="1">
    <location>
        <position position="1"/>
    </location>
</feature>
<name>A0A0F9QD68_9ZZZZ</name>
<comment type="caution">
    <text evidence="1">The sequence shown here is derived from an EMBL/GenBank/DDBJ whole genome shotgun (WGS) entry which is preliminary data.</text>
</comment>
<evidence type="ECO:0000313" key="1">
    <source>
        <dbReference type="EMBL" id="KKN03218.1"/>
    </source>
</evidence>
<protein>
    <submittedName>
        <fullName evidence="1">Uncharacterized protein</fullName>
    </submittedName>
</protein>